<name>A0A5J4NU25_9TREM</name>
<accession>A0A5J4NU25</accession>
<keyword evidence="10" id="KW-1185">Reference proteome</keyword>
<sequence>MRSQKKKVFRLAPTYLLRRHRAKSNPLGDPALLKYWNRRYELFERFDQGIQLDKESWFGVTPESIARYQASALAGCDLVVDVFCGVGGNTIQFAQKCGVVIGIENNHSRMLLLQQNAQIYGVVHKVMLVCGDAPIVLRALRRETSTKVPYQPMEEQNDLTSNVSEAEETNPNSSPRCRRERSIFDFVFMSPPWGGPGYTGVVLPPGSGSWNTRKRRQWFQSAEEAVEPTKNLEEIPLLSATLQAASHLCWRILVYLPRNASIGQIIQLGWPSTVCNCYLCCQQREVTIEEYVVRGRRIAIGVHVEAQ</sequence>
<dbReference type="SUPFAM" id="SSF53335">
    <property type="entry name" value="S-adenosyl-L-methionine-dependent methyltransferases"/>
    <property type="match status" value="1"/>
</dbReference>
<evidence type="ECO:0000256" key="3">
    <source>
        <dbReference type="ARBA" id="ARBA00047418"/>
    </source>
</evidence>
<comment type="catalytic activity">
    <reaction evidence="5">
        <text>a 5'-end (N(2),N(7)-dimethyl 5'-triphosphoguanosine)-ribonucleoside in snRNA + S-adenosyl-L-methionine = a 5'-end (N(2),N(2),N(7)-trimethyl 5'-triphosphoguanosine)-ribonucleoside in snRNA + S-adenosyl-L-homocysteine + H(+)</text>
        <dbReference type="Rhea" id="RHEA:78479"/>
        <dbReference type="Rhea" id="RHEA-COMP:19087"/>
        <dbReference type="Rhea" id="RHEA-COMP:19089"/>
        <dbReference type="ChEBI" id="CHEBI:15378"/>
        <dbReference type="ChEBI" id="CHEBI:57856"/>
        <dbReference type="ChEBI" id="CHEBI:59789"/>
        <dbReference type="ChEBI" id="CHEBI:167623"/>
        <dbReference type="ChEBI" id="CHEBI:172880"/>
    </reaction>
    <physiologicalReaction direction="left-to-right" evidence="5">
        <dbReference type="Rhea" id="RHEA:78480"/>
    </physiologicalReaction>
</comment>
<comment type="caution">
    <text evidence="9">The sequence shown here is derived from an EMBL/GenBank/DDBJ whole genome shotgun (WGS) entry which is preliminary data.</text>
</comment>
<feature type="compositionally biased region" description="Polar residues" evidence="8">
    <location>
        <begin position="158"/>
        <end position="175"/>
    </location>
</feature>
<comment type="catalytic activity">
    <reaction evidence="6">
        <text>a 5'-end (N(7)-methyl 5'-triphosphoguanosine)-ribonucleoside in snRNA + S-adenosyl-L-methionine = a 5'-end (N(2),N(7)-dimethyl 5'-triphosphoguanosine)-ribonucleoside in snRNA + S-adenosyl-L-homocysteine + H(+)</text>
        <dbReference type="Rhea" id="RHEA:78471"/>
        <dbReference type="Rhea" id="RHEA-COMP:19085"/>
        <dbReference type="Rhea" id="RHEA-COMP:19087"/>
        <dbReference type="ChEBI" id="CHEBI:15378"/>
        <dbReference type="ChEBI" id="CHEBI:57856"/>
        <dbReference type="ChEBI" id="CHEBI:59789"/>
        <dbReference type="ChEBI" id="CHEBI:156461"/>
        <dbReference type="ChEBI" id="CHEBI:172880"/>
    </reaction>
    <physiologicalReaction direction="left-to-right" evidence="6">
        <dbReference type="Rhea" id="RHEA:78472"/>
    </physiologicalReaction>
</comment>
<evidence type="ECO:0000256" key="1">
    <source>
        <dbReference type="ARBA" id="ARBA00018517"/>
    </source>
</evidence>
<comment type="catalytic activity">
    <reaction evidence="3">
        <text>a 5'-end (N(2),N(7)-dimethyl 5'-triphosphoguanosine)-ribonucleoside in snoRNA + S-adenosyl-L-methionine = a 5'-end (N(2),N(2),N(7)-trimethyl 5'-triphosphoguanosine)-ribonucleoside in snoRNA + S-adenosyl-L-homocysteine + H(+)</text>
        <dbReference type="Rhea" id="RHEA:78507"/>
        <dbReference type="Rhea" id="RHEA-COMP:19088"/>
        <dbReference type="Rhea" id="RHEA-COMP:19090"/>
        <dbReference type="ChEBI" id="CHEBI:15378"/>
        <dbReference type="ChEBI" id="CHEBI:57856"/>
        <dbReference type="ChEBI" id="CHEBI:59789"/>
        <dbReference type="ChEBI" id="CHEBI:167623"/>
        <dbReference type="ChEBI" id="CHEBI:172880"/>
    </reaction>
    <physiologicalReaction direction="left-to-right" evidence="3">
        <dbReference type="Rhea" id="RHEA:78508"/>
    </physiologicalReaction>
</comment>
<dbReference type="Pfam" id="PF09445">
    <property type="entry name" value="Methyltransf_15"/>
    <property type="match status" value="1"/>
</dbReference>
<organism evidence="9 10">
    <name type="scientific">Paragonimus westermani</name>
    <dbReference type="NCBI Taxonomy" id="34504"/>
    <lineage>
        <taxon>Eukaryota</taxon>
        <taxon>Metazoa</taxon>
        <taxon>Spiralia</taxon>
        <taxon>Lophotrochozoa</taxon>
        <taxon>Platyhelminthes</taxon>
        <taxon>Trematoda</taxon>
        <taxon>Digenea</taxon>
        <taxon>Plagiorchiida</taxon>
        <taxon>Troglotremata</taxon>
        <taxon>Troglotrematidae</taxon>
        <taxon>Paragonimus</taxon>
    </lineage>
</organism>
<comment type="catalytic activity">
    <reaction evidence="4">
        <text>a 5'-end (N(7)-methyl 5'-triphosphoguanosine)-ribonucleoside in snoRNA + S-adenosyl-L-methionine = a 5'-end (N(2),N(7)-dimethyl 5'-triphosphoguanosine)-ribonucleoside in snoRNA + S-adenosyl-L-homocysteine + H(+)</text>
        <dbReference type="Rhea" id="RHEA:78475"/>
        <dbReference type="Rhea" id="RHEA-COMP:19086"/>
        <dbReference type="Rhea" id="RHEA-COMP:19088"/>
        <dbReference type="ChEBI" id="CHEBI:15378"/>
        <dbReference type="ChEBI" id="CHEBI:57856"/>
        <dbReference type="ChEBI" id="CHEBI:59789"/>
        <dbReference type="ChEBI" id="CHEBI:156461"/>
        <dbReference type="ChEBI" id="CHEBI:172880"/>
    </reaction>
    <physiologicalReaction direction="left-to-right" evidence="4">
        <dbReference type="Rhea" id="RHEA:78476"/>
    </physiologicalReaction>
</comment>
<dbReference type="GO" id="GO:0005634">
    <property type="term" value="C:nucleus"/>
    <property type="evidence" value="ECO:0007669"/>
    <property type="project" value="TreeGrafter"/>
</dbReference>
<dbReference type="GO" id="GO:0071164">
    <property type="term" value="F:RNA cap trimethylguanosine synthase activity"/>
    <property type="evidence" value="ECO:0007669"/>
    <property type="project" value="TreeGrafter"/>
</dbReference>
<evidence type="ECO:0000313" key="10">
    <source>
        <dbReference type="Proteomes" id="UP000324629"/>
    </source>
</evidence>
<dbReference type="EMBL" id="QNGE01000871">
    <property type="protein sequence ID" value="KAA3679031.1"/>
    <property type="molecule type" value="Genomic_DNA"/>
</dbReference>
<dbReference type="InterPro" id="IPR019012">
    <property type="entry name" value="RNA_cap_Gua-N2-MeTrfase"/>
</dbReference>
<evidence type="ECO:0000256" key="5">
    <source>
        <dbReference type="ARBA" id="ARBA00048763"/>
    </source>
</evidence>
<dbReference type="CDD" id="cd02440">
    <property type="entry name" value="AdoMet_MTases"/>
    <property type="match status" value="1"/>
</dbReference>
<comment type="similarity">
    <text evidence="2">Belongs to the methyltransferase superfamily. Trimethylguanosine synthase family.</text>
</comment>
<evidence type="ECO:0000256" key="4">
    <source>
        <dbReference type="ARBA" id="ARBA00048740"/>
    </source>
</evidence>
<dbReference type="PANTHER" id="PTHR14741">
    <property type="entry name" value="S-ADENOSYLMETHIONINE-DEPENDENT METHYLTRANSFERASE RELATED"/>
    <property type="match status" value="1"/>
</dbReference>
<dbReference type="PANTHER" id="PTHR14741:SF32">
    <property type="entry name" value="TRIMETHYLGUANOSINE SYNTHASE"/>
    <property type="match status" value="1"/>
</dbReference>
<feature type="region of interest" description="Disordered" evidence="8">
    <location>
        <begin position="147"/>
        <end position="177"/>
    </location>
</feature>
<protein>
    <recommendedName>
        <fullName evidence="1">Trimethylguanosine synthase</fullName>
    </recommendedName>
    <alternativeName>
        <fullName evidence="7">Cap-specific guanine-N(2) methyltransferase</fullName>
    </alternativeName>
</protein>
<evidence type="ECO:0000256" key="2">
    <source>
        <dbReference type="ARBA" id="ARBA00025783"/>
    </source>
</evidence>
<evidence type="ECO:0000313" key="9">
    <source>
        <dbReference type="EMBL" id="KAA3679031.1"/>
    </source>
</evidence>
<dbReference type="InterPro" id="IPR029063">
    <property type="entry name" value="SAM-dependent_MTases_sf"/>
</dbReference>
<evidence type="ECO:0000256" key="6">
    <source>
        <dbReference type="ARBA" id="ARBA00049075"/>
    </source>
</evidence>
<proteinExistence type="inferred from homology"/>
<evidence type="ECO:0000256" key="8">
    <source>
        <dbReference type="SAM" id="MobiDB-lite"/>
    </source>
</evidence>
<reference evidence="9 10" key="1">
    <citation type="journal article" date="2019" name="Gigascience">
        <title>Whole-genome sequence of the oriental lung fluke Paragonimus westermani.</title>
        <authorList>
            <person name="Oey H."/>
            <person name="Zakrzewski M."/>
            <person name="Narain K."/>
            <person name="Devi K.R."/>
            <person name="Agatsuma T."/>
            <person name="Nawaratna S."/>
            <person name="Gobert G.N."/>
            <person name="Jones M.K."/>
            <person name="Ragan M.A."/>
            <person name="McManus D.P."/>
            <person name="Krause L."/>
        </authorList>
    </citation>
    <scope>NUCLEOTIDE SEQUENCE [LARGE SCALE GENOMIC DNA]</scope>
    <source>
        <strain evidence="9 10">IND2009</strain>
    </source>
</reference>
<dbReference type="AlphaFoldDB" id="A0A5J4NU25"/>
<gene>
    <name evidence="9" type="ORF">DEA37_0015107</name>
</gene>
<evidence type="ECO:0000256" key="7">
    <source>
        <dbReference type="ARBA" id="ARBA00049790"/>
    </source>
</evidence>
<dbReference type="Gene3D" id="3.40.50.150">
    <property type="entry name" value="Vaccinia Virus protein VP39"/>
    <property type="match status" value="1"/>
</dbReference>
<dbReference type="Proteomes" id="UP000324629">
    <property type="component" value="Unassembled WGS sequence"/>
</dbReference>